<evidence type="ECO:0000313" key="2">
    <source>
        <dbReference type="EMBL" id="MFC7668337.1"/>
    </source>
</evidence>
<protein>
    <submittedName>
        <fullName evidence="2">DUF58 domain-containing protein</fullName>
    </submittedName>
</protein>
<dbReference type="PANTHER" id="PTHR33608">
    <property type="entry name" value="BLL2464 PROTEIN"/>
    <property type="match status" value="1"/>
</dbReference>
<dbReference type="CDD" id="cd00198">
    <property type="entry name" value="vWFA"/>
    <property type="match status" value="1"/>
</dbReference>
<reference evidence="3" key="1">
    <citation type="journal article" date="2019" name="Int. J. Syst. Evol. Microbiol.">
        <title>The Global Catalogue of Microorganisms (GCM) 10K type strain sequencing project: providing services to taxonomists for standard genome sequencing and annotation.</title>
        <authorList>
            <consortium name="The Broad Institute Genomics Platform"/>
            <consortium name="The Broad Institute Genome Sequencing Center for Infectious Disease"/>
            <person name="Wu L."/>
            <person name="Ma J."/>
        </authorList>
    </citation>
    <scope>NUCLEOTIDE SEQUENCE [LARGE SCALE GENOMIC DNA]</scope>
    <source>
        <strain evidence="3">JCM 19635</strain>
    </source>
</reference>
<comment type="caution">
    <text evidence="2">The sequence shown here is derived from an EMBL/GenBank/DDBJ whole genome shotgun (WGS) entry which is preliminary data.</text>
</comment>
<evidence type="ECO:0000313" key="3">
    <source>
        <dbReference type="Proteomes" id="UP001596513"/>
    </source>
</evidence>
<dbReference type="Pfam" id="PF01882">
    <property type="entry name" value="DUF58"/>
    <property type="match status" value="1"/>
</dbReference>
<dbReference type="EMBL" id="JBHTEK010000001">
    <property type="protein sequence ID" value="MFC7668337.1"/>
    <property type="molecule type" value="Genomic_DNA"/>
</dbReference>
<organism evidence="2 3">
    <name type="scientific">Hymenobacter humi</name>
    <dbReference type="NCBI Taxonomy" id="1411620"/>
    <lineage>
        <taxon>Bacteria</taxon>
        <taxon>Pseudomonadati</taxon>
        <taxon>Bacteroidota</taxon>
        <taxon>Cytophagia</taxon>
        <taxon>Cytophagales</taxon>
        <taxon>Hymenobacteraceae</taxon>
        <taxon>Hymenobacter</taxon>
    </lineage>
</organism>
<evidence type="ECO:0000259" key="1">
    <source>
        <dbReference type="Pfam" id="PF01882"/>
    </source>
</evidence>
<dbReference type="Gene3D" id="3.40.50.410">
    <property type="entry name" value="von Willebrand factor, type A domain"/>
    <property type="match status" value="1"/>
</dbReference>
<feature type="domain" description="DUF58" evidence="1">
    <location>
        <begin position="48"/>
        <end position="260"/>
    </location>
</feature>
<dbReference type="RefSeq" id="WP_380203568.1">
    <property type="nucleotide sequence ID" value="NZ_JBHTEK010000001.1"/>
</dbReference>
<dbReference type="InterPro" id="IPR002881">
    <property type="entry name" value="DUF58"/>
</dbReference>
<proteinExistence type="predicted"/>
<sequence length="316" mass="34918">MNPSVPPALTALVRRLRHLEIRIRKAVEAQLQGDFHSVFKGTGLEVDDVRLYQYGDEVRAIDWAVSSKGHGTFVKTYKEEKEQQVLVLLDVSGSLEVGDGQRRKLDVARDIAGLLALSAARQGSALGLFAFSDQKELYMPSGKGPRAAYALIQRLFALEPVSRRTGLGAGIRQALGLIKRRSLVVLISDFIDNSYERELTMLAQRHDLIVVQLLAPRERHFPALGIVPLRDTETGQVRWVNTSAPGFRARVEATADQQETQAVNICRRTRTGFVSLSTEGDFVPQARELVPSPSTVGPPWVSARKPAWPPASWACC</sequence>
<dbReference type="PANTHER" id="PTHR33608:SF6">
    <property type="entry name" value="BLL2464 PROTEIN"/>
    <property type="match status" value="1"/>
</dbReference>
<dbReference type="InterPro" id="IPR036465">
    <property type="entry name" value="vWFA_dom_sf"/>
</dbReference>
<name>A0ABW2U612_9BACT</name>
<gene>
    <name evidence="2" type="ORF">ACFQT0_13830</name>
</gene>
<dbReference type="Proteomes" id="UP001596513">
    <property type="component" value="Unassembled WGS sequence"/>
</dbReference>
<dbReference type="SUPFAM" id="SSF53300">
    <property type="entry name" value="vWA-like"/>
    <property type="match status" value="1"/>
</dbReference>
<accession>A0ABW2U612</accession>
<keyword evidence="3" id="KW-1185">Reference proteome</keyword>